<reference evidence="13 14" key="1">
    <citation type="submission" date="2018-10" db="EMBL/GenBank/DDBJ databases">
        <title>Draft genome of Cortibacter populi DSM10536.</title>
        <authorList>
            <person name="Bernier A.-M."/>
            <person name="Bernard K."/>
        </authorList>
    </citation>
    <scope>NUCLEOTIDE SEQUENCE [LARGE SCALE GENOMIC DNA]</scope>
    <source>
        <strain evidence="13 14">DSM 105136</strain>
    </source>
</reference>
<dbReference type="InterPro" id="IPR051544">
    <property type="entry name" value="TPS_OM_transporter"/>
</dbReference>
<dbReference type="Pfam" id="PF17287">
    <property type="entry name" value="POTRA_3"/>
    <property type="match status" value="1"/>
</dbReference>
<evidence type="ECO:0000259" key="11">
    <source>
        <dbReference type="Pfam" id="PF08479"/>
    </source>
</evidence>
<feature type="domain" description="ShlB POTRA" evidence="12">
    <location>
        <begin position="161"/>
        <end position="212"/>
    </location>
</feature>
<keyword evidence="5" id="KW-0813">Transport</keyword>
<comment type="similarity">
    <text evidence="2">Belongs to the TPS (TC 1.B.20) family.</text>
</comment>
<dbReference type="PANTHER" id="PTHR34597:SF3">
    <property type="entry name" value="OUTER MEMBRANE TRANSPORTER CDIB"/>
    <property type="match status" value="1"/>
</dbReference>
<dbReference type="InterPro" id="IPR005565">
    <property type="entry name" value="Hemolysn_activator_HlyB_C"/>
</dbReference>
<evidence type="ECO:0000259" key="10">
    <source>
        <dbReference type="Pfam" id="PF03865"/>
    </source>
</evidence>
<dbReference type="InterPro" id="IPR013686">
    <property type="entry name" value="Polypept-transport_assoc_ShlB"/>
</dbReference>
<dbReference type="Proteomes" id="UP000278006">
    <property type="component" value="Unassembled WGS sequence"/>
</dbReference>
<name>A0A3M6R0X8_9BURK</name>
<dbReference type="OrthoDB" id="290122at2"/>
<comment type="subcellular location">
    <subcellularLocation>
        <location evidence="1">Cell outer membrane</location>
    </subcellularLocation>
</comment>
<dbReference type="Pfam" id="PF03865">
    <property type="entry name" value="ShlB"/>
    <property type="match status" value="1"/>
</dbReference>
<dbReference type="GO" id="GO:0098046">
    <property type="term" value="C:type V protein secretion system complex"/>
    <property type="evidence" value="ECO:0007669"/>
    <property type="project" value="TreeGrafter"/>
</dbReference>
<gene>
    <name evidence="13" type="ORF">D8I35_01505</name>
</gene>
<keyword evidence="14" id="KW-1185">Reference proteome</keyword>
<feature type="chain" id="PRO_5017945204" evidence="9">
    <location>
        <begin position="17"/>
        <end position="568"/>
    </location>
</feature>
<keyword evidence="3" id="KW-1134">Transmembrane beta strand</keyword>
<evidence type="ECO:0000256" key="4">
    <source>
        <dbReference type="ARBA" id="ARBA00022692"/>
    </source>
</evidence>
<dbReference type="GO" id="GO:0008320">
    <property type="term" value="F:protein transmembrane transporter activity"/>
    <property type="evidence" value="ECO:0007669"/>
    <property type="project" value="TreeGrafter"/>
</dbReference>
<feature type="region of interest" description="Disordered" evidence="8">
    <location>
        <begin position="33"/>
        <end position="68"/>
    </location>
</feature>
<dbReference type="AlphaFoldDB" id="A0A3M6R0X8"/>
<organism evidence="13 14">
    <name type="scientific">Corticibacter populi</name>
    <dbReference type="NCBI Taxonomy" id="1550736"/>
    <lineage>
        <taxon>Bacteria</taxon>
        <taxon>Pseudomonadati</taxon>
        <taxon>Pseudomonadota</taxon>
        <taxon>Betaproteobacteria</taxon>
        <taxon>Burkholderiales</taxon>
        <taxon>Comamonadaceae</taxon>
        <taxon>Corticibacter</taxon>
    </lineage>
</organism>
<keyword evidence="6" id="KW-0472">Membrane</keyword>
<dbReference type="InterPro" id="IPR035251">
    <property type="entry name" value="ShlB_POTRA"/>
</dbReference>
<feature type="domain" description="Polypeptide-transport-associated ShlB-type" evidence="11">
    <location>
        <begin position="103"/>
        <end position="157"/>
    </location>
</feature>
<protein>
    <submittedName>
        <fullName evidence="13">ShlB/FhaC/HecB family hemolysin secretion/activation protein</fullName>
    </submittedName>
</protein>
<evidence type="ECO:0000313" key="14">
    <source>
        <dbReference type="Proteomes" id="UP000278006"/>
    </source>
</evidence>
<dbReference type="PIRSF" id="PIRSF029745">
    <property type="entry name" value="FhaC"/>
    <property type="match status" value="1"/>
</dbReference>
<accession>A0A3M6R0X8</accession>
<sequence length="568" mass="62711">MAVVAGPLLASAWAQAGTAGSVLPLDSAQQFHRQEQRQQEWQQRHQLDAEKPLAQPETSPLAKRHLPTDETPCFRIQSVRLDGDSARSFRWLIGQADATADGASDPVAGRCLGTEGITIIAHRLQEALIARGYITSRVETPAQDLTQGQLVLTLHPGRIQHIQPAGPMQRRATLWNAFPMRSGDILNLRDVEQGLENLRRLPTAEAQIRIEPASEDGSSALTVAYHQGFPLRAQITLDDGGSKATGKYQGGLTIFYDNWWTLNDRLYVSLGQDLGGGHSGSKGSRNRLWHYEVPLGYWSLAISHADNDYHQSIAGATQDYRYSGHSRQTELRISRVLWRNARHRFSVTGKWQRRRSSNFIDDTEVEVQRRATGSWELGAQHRAWLGEGVLDANVAYRRGTGAFGAQAAPEEPFGEGTSRFKLLTASLQLAKPFELAQQRLGYSMQLRLQYNRTPLAPQERFSIGGRYTVRGFDGEQTLMADRGVLLRNELSAMLGHSGQQAYLGLDWGRVGGPSARWLGGTSLAGAVLGMRGSVMGASYEVFAGAPLHKPRGFETARISVGFQLAHEF</sequence>
<evidence type="ECO:0000256" key="9">
    <source>
        <dbReference type="SAM" id="SignalP"/>
    </source>
</evidence>
<evidence type="ECO:0000259" key="12">
    <source>
        <dbReference type="Pfam" id="PF17287"/>
    </source>
</evidence>
<evidence type="ECO:0000256" key="1">
    <source>
        <dbReference type="ARBA" id="ARBA00004442"/>
    </source>
</evidence>
<dbReference type="Gene3D" id="2.40.160.50">
    <property type="entry name" value="membrane protein fhac: a member of the omp85/tpsb transporter family"/>
    <property type="match status" value="1"/>
</dbReference>
<evidence type="ECO:0000256" key="6">
    <source>
        <dbReference type="ARBA" id="ARBA00023136"/>
    </source>
</evidence>
<dbReference type="EMBL" id="RDQO01000001">
    <property type="protein sequence ID" value="RMX08833.1"/>
    <property type="molecule type" value="Genomic_DNA"/>
</dbReference>
<dbReference type="InterPro" id="IPR027282">
    <property type="entry name" value="TPS"/>
</dbReference>
<evidence type="ECO:0000256" key="8">
    <source>
        <dbReference type="SAM" id="MobiDB-lite"/>
    </source>
</evidence>
<dbReference type="GO" id="GO:0046819">
    <property type="term" value="P:protein secretion by the type V secretion system"/>
    <property type="evidence" value="ECO:0007669"/>
    <property type="project" value="TreeGrafter"/>
</dbReference>
<dbReference type="FunFam" id="2.40.160.50:FF:000009">
    <property type="entry name" value="Putative hemolysin activator protein"/>
    <property type="match status" value="1"/>
</dbReference>
<feature type="signal peptide" evidence="9">
    <location>
        <begin position="1"/>
        <end position="16"/>
    </location>
</feature>
<dbReference type="GO" id="GO:0006811">
    <property type="term" value="P:monoatomic ion transport"/>
    <property type="evidence" value="ECO:0007669"/>
    <property type="project" value="UniProtKB-KW"/>
</dbReference>
<evidence type="ECO:0000256" key="2">
    <source>
        <dbReference type="ARBA" id="ARBA00009055"/>
    </source>
</evidence>
<keyword evidence="5" id="KW-0406">Ion transport</keyword>
<feature type="compositionally biased region" description="Basic and acidic residues" evidence="8">
    <location>
        <begin position="33"/>
        <end position="51"/>
    </location>
</feature>
<dbReference type="Pfam" id="PF08479">
    <property type="entry name" value="POTRA_2"/>
    <property type="match status" value="1"/>
</dbReference>
<dbReference type="GO" id="GO:0009279">
    <property type="term" value="C:cell outer membrane"/>
    <property type="evidence" value="ECO:0007669"/>
    <property type="project" value="UniProtKB-SubCell"/>
</dbReference>
<evidence type="ECO:0000256" key="7">
    <source>
        <dbReference type="ARBA" id="ARBA00023237"/>
    </source>
</evidence>
<comment type="caution">
    <text evidence="13">The sequence shown here is derived from an EMBL/GenBank/DDBJ whole genome shotgun (WGS) entry which is preliminary data.</text>
</comment>
<evidence type="ECO:0000256" key="3">
    <source>
        <dbReference type="ARBA" id="ARBA00022452"/>
    </source>
</evidence>
<keyword evidence="9" id="KW-0732">Signal</keyword>
<feature type="domain" description="Haemolysin activator HlyB C-terminal" evidence="10">
    <location>
        <begin position="217"/>
        <end position="532"/>
    </location>
</feature>
<proteinExistence type="inferred from homology"/>
<dbReference type="Gene3D" id="3.10.20.310">
    <property type="entry name" value="membrane protein fhac"/>
    <property type="match status" value="1"/>
</dbReference>
<dbReference type="PANTHER" id="PTHR34597">
    <property type="entry name" value="SLR1661 PROTEIN"/>
    <property type="match status" value="1"/>
</dbReference>
<keyword evidence="4" id="KW-0812">Transmembrane</keyword>
<evidence type="ECO:0000313" key="13">
    <source>
        <dbReference type="EMBL" id="RMX08833.1"/>
    </source>
</evidence>
<evidence type="ECO:0000256" key="5">
    <source>
        <dbReference type="ARBA" id="ARBA00023065"/>
    </source>
</evidence>
<keyword evidence="7" id="KW-0998">Cell outer membrane</keyword>